<dbReference type="GO" id="GO:0016491">
    <property type="term" value="F:oxidoreductase activity"/>
    <property type="evidence" value="ECO:0007669"/>
    <property type="project" value="TreeGrafter"/>
</dbReference>
<dbReference type="PANTHER" id="PTHR12697:SF5">
    <property type="entry name" value="DEOXYHYPUSINE HYDROXYLASE"/>
    <property type="match status" value="1"/>
</dbReference>
<evidence type="ECO:0000256" key="1">
    <source>
        <dbReference type="ARBA" id="ARBA00045876"/>
    </source>
</evidence>
<reference evidence="2 3" key="1">
    <citation type="submission" date="2022-09" db="EMBL/GenBank/DDBJ databases">
        <title>Enrichment on poylsaccharides allowed isolation of novel metabolic and taxonomic groups of Haloarchaea.</title>
        <authorList>
            <person name="Sorokin D.Y."/>
            <person name="Elcheninov A.G."/>
            <person name="Khizhniak T.V."/>
            <person name="Kolganova T.V."/>
            <person name="Kublanov I.V."/>
        </authorList>
    </citation>
    <scope>NUCLEOTIDE SEQUENCE [LARGE SCALE GENOMIC DNA]</scope>
    <source>
        <strain evidence="2 3">AArc-curdl1</strain>
    </source>
</reference>
<dbReference type="RefSeq" id="WP_342808417.1">
    <property type="nucleotide sequence ID" value="NZ_JAOPJZ010000005.1"/>
</dbReference>
<dbReference type="Gene3D" id="1.25.10.10">
    <property type="entry name" value="Leucine-rich Repeat Variant"/>
    <property type="match status" value="2"/>
</dbReference>
<dbReference type="EMBL" id="JAOPJZ010000005">
    <property type="protein sequence ID" value="MCU4752075.1"/>
    <property type="molecule type" value="Genomic_DNA"/>
</dbReference>
<keyword evidence="3" id="KW-1185">Reference proteome</keyword>
<dbReference type="PROSITE" id="PS50077">
    <property type="entry name" value="HEAT_REPEAT"/>
    <property type="match status" value="1"/>
</dbReference>
<dbReference type="Proteomes" id="UP001321047">
    <property type="component" value="Unassembled WGS sequence"/>
</dbReference>
<dbReference type="InterPro" id="IPR004155">
    <property type="entry name" value="PBS_lyase_HEAT"/>
</dbReference>
<evidence type="ECO:0000313" key="3">
    <source>
        <dbReference type="Proteomes" id="UP001321047"/>
    </source>
</evidence>
<accession>A0AAP2Z8B2</accession>
<dbReference type="AlphaFoldDB" id="A0AAP2Z8B2"/>
<protein>
    <submittedName>
        <fullName evidence="2">HEAT repeat domain-containing protein</fullName>
    </submittedName>
</protein>
<dbReference type="SMART" id="SM00567">
    <property type="entry name" value="EZ_HEAT"/>
    <property type="match status" value="3"/>
</dbReference>
<organism evidence="2 3">
    <name type="scientific">Natronosalvus hydrolyticus</name>
    <dbReference type="NCBI Taxonomy" id="2979988"/>
    <lineage>
        <taxon>Archaea</taxon>
        <taxon>Methanobacteriati</taxon>
        <taxon>Methanobacteriota</taxon>
        <taxon>Stenosarchaea group</taxon>
        <taxon>Halobacteria</taxon>
        <taxon>Halobacteriales</taxon>
        <taxon>Natrialbaceae</taxon>
        <taxon>Natronosalvus</taxon>
    </lineage>
</organism>
<evidence type="ECO:0000313" key="2">
    <source>
        <dbReference type="EMBL" id="MCU4752075.1"/>
    </source>
</evidence>
<comment type="caution">
    <text evidence="2">The sequence shown here is derived from an EMBL/GenBank/DDBJ whole genome shotgun (WGS) entry which is preliminary data.</text>
</comment>
<dbReference type="InterPro" id="IPR021133">
    <property type="entry name" value="HEAT_type_2"/>
</dbReference>
<dbReference type="InterPro" id="IPR011989">
    <property type="entry name" value="ARM-like"/>
</dbReference>
<proteinExistence type="predicted"/>
<dbReference type="InterPro" id="IPR016024">
    <property type="entry name" value="ARM-type_fold"/>
</dbReference>
<dbReference type="SUPFAM" id="SSF48371">
    <property type="entry name" value="ARM repeat"/>
    <property type="match status" value="1"/>
</dbReference>
<dbReference type="Pfam" id="PF13646">
    <property type="entry name" value="HEAT_2"/>
    <property type="match status" value="1"/>
</dbReference>
<name>A0AAP2Z8B2_9EURY</name>
<dbReference type="PANTHER" id="PTHR12697">
    <property type="entry name" value="PBS LYASE HEAT-LIKE PROTEIN"/>
    <property type="match status" value="1"/>
</dbReference>
<sequence>MNESDGGIAERATELRHQALTDPMEVDPDEVAEILSNPLAPPAAHGAAIVALLNVARVRDDVGAAYVADLDRLLGRPSLETALVLRCLRQLAMNDAETVLELRNDIVDHVSTKPSDVTQAATGCCVELVATAPGEFVDLVPTLSTLLDAENDQIRTNAVYILSGIAHEYPEEVKPVVPQLIDGLTDRDHAYQTNALSTLGAVVSAYPAIGTSPTETLAEIAESDAQTKVRANAVGLLGDIATEYPTALRDHVPVLVTCLHTDDEYLSGNAAAALLHVAVDDSEATEEAIPALVELLDDPSPIVRRNACKALGHLEATVALTQLQLMADDDPDEGVRSVAAWATTRVK</sequence>
<comment type="function">
    <text evidence="1">Catalyzes the hydroxylation of the N(6)-(4-aminobutyl)-L-lysine intermediate produced by deoxyhypusine synthase/DHPS on a critical lysine of the eukaryotic translation initiation factor 5A/eIF-5A. This is the second step of the post-translational modification of that lysine into an unusual amino acid residue named hypusine. Hypusination is unique to mature eIF-5A factor and is essential for its function.</text>
</comment>
<gene>
    <name evidence="2" type="ORF">OB919_08770</name>
</gene>